<name>A0ABS0EHZ5_9FLAO</name>
<keyword evidence="2" id="KW-1185">Reference proteome</keyword>
<evidence type="ECO:0000313" key="1">
    <source>
        <dbReference type="EMBL" id="MBF8149115.1"/>
    </source>
</evidence>
<dbReference type="EMBL" id="JADOET010000002">
    <property type="protein sequence ID" value="MBF8149115.1"/>
    <property type="molecule type" value="Genomic_DNA"/>
</dbReference>
<sequence length="56" mass="6217">MALYQVSVLKQQLKLIVKQFAEAVTSSAVEKSQPVEVPTLTKSMQQLTKWCMGCMG</sequence>
<reference evidence="1 2" key="1">
    <citation type="submission" date="2020-11" db="EMBL/GenBank/DDBJ databases">
        <title>Winogradskyella marina sp. nov., isolated from marine sediment.</title>
        <authorList>
            <person name="Bo J."/>
            <person name="Wang S."/>
            <person name="Song X."/>
            <person name="Du Z."/>
        </authorList>
    </citation>
    <scope>NUCLEOTIDE SEQUENCE [LARGE SCALE GENOMIC DNA]</scope>
    <source>
        <strain evidence="1 2">F6397</strain>
    </source>
</reference>
<organism evidence="1 2">
    <name type="scientific">Winogradskyella marina</name>
    <dbReference type="NCBI Taxonomy" id="2785530"/>
    <lineage>
        <taxon>Bacteria</taxon>
        <taxon>Pseudomonadati</taxon>
        <taxon>Bacteroidota</taxon>
        <taxon>Flavobacteriia</taxon>
        <taxon>Flavobacteriales</taxon>
        <taxon>Flavobacteriaceae</taxon>
        <taxon>Winogradskyella</taxon>
    </lineage>
</organism>
<dbReference type="Proteomes" id="UP000611215">
    <property type="component" value="Unassembled WGS sequence"/>
</dbReference>
<comment type="caution">
    <text evidence="1">The sequence shown here is derived from an EMBL/GenBank/DDBJ whole genome shotgun (WGS) entry which is preliminary data.</text>
</comment>
<accession>A0ABS0EHZ5</accession>
<dbReference type="RefSeq" id="WP_195870388.1">
    <property type="nucleotide sequence ID" value="NZ_JADOET010000002.1"/>
</dbReference>
<evidence type="ECO:0000313" key="2">
    <source>
        <dbReference type="Proteomes" id="UP000611215"/>
    </source>
</evidence>
<gene>
    <name evidence="1" type="ORF">ITJ86_04360</name>
</gene>
<protein>
    <submittedName>
        <fullName evidence="1">Uncharacterized protein</fullName>
    </submittedName>
</protein>
<proteinExistence type="predicted"/>